<name>A0AAV1UGF7_9STRA</name>
<evidence type="ECO:0000313" key="3">
    <source>
        <dbReference type="Proteomes" id="UP001162060"/>
    </source>
</evidence>
<accession>A0AAV1UGF7</accession>
<gene>
    <name evidence="2" type="ORF">PM001_LOCUS17655</name>
</gene>
<comment type="caution">
    <text evidence="2">The sequence shown here is derived from an EMBL/GenBank/DDBJ whole genome shotgun (WGS) entry which is preliminary data.</text>
</comment>
<protein>
    <submittedName>
        <fullName evidence="2">Uncharacterized protein</fullName>
    </submittedName>
</protein>
<feature type="region of interest" description="Disordered" evidence="1">
    <location>
        <begin position="1"/>
        <end position="29"/>
    </location>
</feature>
<feature type="compositionally biased region" description="Polar residues" evidence="1">
    <location>
        <begin position="1"/>
        <end position="10"/>
    </location>
</feature>
<evidence type="ECO:0000313" key="2">
    <source>
        <dbReference type="EMBL" id="CAK7932505.1"/>
    </source>
</evidence>
<reference evidence="2" key="1">
    <citation type="submission" date="2024-01" db="EMBL/GenBank/DDBJ databases">
        <authorList>
            <person name="Webb A."/>
        </authorList>
    </citation>
    <scope>NUCLEOTIDE SEQUENCE</scope>
    <source>
        <strain evidence="2">Pm1</strain>
    </source>
</reference>
<proteinExistence type="predicted"/>
<sequence length="52" mass="5326">MSQANVSTGVVNEDLIPSEEPFPSSSSSSSVFAVQPVATGLSLDASSFDMAF</sequence>
<evidence type="ECO:0000256" key="1">
    <source>
        <dbReference type="SAM" id="MobiDB-lite"/>
    </source>
</evidence>
<dbReference type="EMBL" id="CAKLBY020000190">
    <property type="protein sequence ID" value="CAK7932505.1"/>
    <property type="molecule type" value="Genomic_DNA"/>
</dbReference>
<dbReference type="Proteomes" id="UP001162060">
    <property type="component" value="Unassembled WGS sequence"/>
</dbReference>
<organism evidence="2 3">
    <name type="scientific">Peronospora matthiolae</name>
    <dbReference type="NCBI Taxonomy" id="2874970"/>
    <lineage>
        <taxon>Eukaryota</taxon>
        <taxon>Sar</taxon>
        <taxon>Stramenopiles</taxon>
        <taxon>Oomycota</taxon>
        <taxon>Peronosporomycetes</taxon>
        <taxon>Peronosporales</taxon>
        <taxon>Peronosporaceae</taxon>
        <taxon>Peronospora</taxon>
    </lineage>
</organism>
<dbReference type="AlphaFoldDB" id="A0AAV1UGF7"/>
<feature type="compositionally biased region" description="Low complexity" evidence="1">
    <location>
        <begin position="18"/>
        <end position="29"/>
    </location>
</feature>